<dbReference type="AlphaFoldDB" id="A0A0L9TCV3"/>
<proteinExistence type="predicted"/>
<dbReference type="Proteomes" id="UP000053144">
    <property type="component" value="Unassembled WGS sequence"/>
</dbReference>
<organism evidence="2 3">
    <name type="scientific">Phaseolus angularis</name>
    <name type="common">Azuki bean</name>
    <name type="synonym">Vigna angularis</name>
    <dbReference type="NCBI Taxonomy" id="3914"/>
    <lineage>
        <taxon>Eukaryota</taxon>
        <taxon>Viridiplantae</taxon>
        <taxon>Streptophyta</taxon>
        <taxon>Embryophyta</taxon>
        <taxon>Tracheophyta</taxon>
        <taxon>Spermatophyta</taxon>
        <taxon>Magnoliopsida</taxon>
        <taxon>eudicotyledons</taxon>
        <taxon>Gunneridae</taxon>
        <taxon>Pentapetalae</taxon>
        <taxon>rosids</taxon>
        <taxon>fabids</taxon>
        <taxon>Fabales</taxon>
        <taxon>Fabaceae</taxon>
        <taxon>Papilionoideae</taxon>
        <taxon>50 kb inversion clade</taxon>
        <taxon>NPAAA clade</taxon>
        <taxon>indigoferoid/millettioid clade</taxon>
        <taxon>Phaseoleae</taxon>
        <taxon>Vigna</taxon>
    </lineage>
</organism>
<evidence type="ECO:0000256" key="1">
    <source>
        <dbReference type="SAM" id="MobiDB-lite"/>
    </source>
</evidence>
<evidence type="ECO:0000313" key="3">
    <source>
        <dbReference type="Proteomes" id="UP000053144"/>
    </source>
</evidence>
<feature type="region of interest" description="Disordered" evidence="1">
    <location>
        <begin position="16"/>
        <end position="44"/>
    </location>
</feature>
<gene>
    <name evidence="2" type="ORF">LR48_Vigan475s001100</name>
</gene>
<protein>
    <submittedName>
        <fullName evidence="2">Uncharacterized protein</fullName>
    </submittedName>
</protein>
<sequence>MGGNGGHCSLSLVSSSFLEESDRSPGLSSPIHNEDRSSEPTSSAYAEKRIVFGIPIHLLKGGIPVDDAPLPPVGNVTAILGFKVNLVKEVKKDRDGIRKELKKCKRRSRKYGDEANTHFSTPWRKILDAEATYSSF</sequence>
<evidence type="ECO:0000313" key="2">
    <source>
        <dbReference type="EMBL" id="KOM27969.1"/>
    </source>
</evidence>
<name>A0A0L9TCV3_PHAAN</name>
<reference evidence="3" key="1">
    <citation type="journal article" date="2015" name="Proc. Natl. Acad. Sci. U.S.A.">
        <title>Genome sequencing of adzuki bean (Vigna angularis) provides insight into high starch and low fat accumulation and domestication.</title>
        <authorList>
            <person name="Yang K."/>
            <person name="Tian Z."/>
            <person name="Chen C."/>
            <person name="Luo L."/>
            <person name="Zhao B."/>
            <person name="Wang Z."/>
            <person name="Yu L."/>
            <person name="Li Y."/>
            <person name="Sun Y."/>
            <person name="Li W."/>
            <person name="Chen Y."/>
            <person name="Li Y."/>
            <person name="Zhang Y."/>
            <person name="Ai D."/>
            <person name="Zhao J."/>
            <person name="Shang C."/>
            <person name="Ma Y."/>
            <person name="Wu B."/>
            <person name="Wang M."/>
            <person name="Gao L."/>
            <person name="Sun D."/>
            <person name="Zhang P."/>
            <person name="Guo F."/>
            <person name="Wang W."/>
            <person name="Li Y."/>
            <person name="Wang J."/>
            <person name="Varshney R.K."/>
            <person name="Wang J."/>
            <person name="Ling H.Q."/>
            <person name="Wan P."/>
        </authorList>
    </citation>
    <scope>NUCLEOTIDE SEQUENCE</scope>
    <source>
        <strain evidence="3">cv. Jingnong 6</strain>
    </source>
</reference>
<dbReference type="Gramene" id="KOM27969">
    <property type="protein sequence ID" value="KOM27969"/>
    <property type="gene ID" value="LR48_Vigan475s001100"/>
</dbReference>
<dbReference type="EMBL" id="KQ258404">
    <property type="protein sequence ID" value="KOM27969.1"/>
    <property type="molecule type" value="Genomic_DNA"/>
</dbReference>
<accession>A0A0L9TCV3</accession>